<dbReference type="InterPro" id="IPR003755">
    <property type="entry name" value="HPr(Ser)_kin/Pase"/>
</dbReference>
<dbReference type="InterPro" id="IPR011104">
    <property type="entry name" value="Hpr_kin/Pase_C"/>
</dbReference>
<evidence type="ECO:0000313" key="13">
    <source>
        <dbReference type="EMBL" id="QTD52705.1"/>
    </source>
</evidence>
<comment type="catalytic activity">
    <reaction evidence="10">
        <text>[HPr protein]-O-phospho-L-serine + phosphate + H(+) = [HPr protein]-L-serine + diphosphate</text>
        <dbReference type="Rhea" id="RHEA:46604"/>
        <dbReference type="Rhea" id="RHEA-COMP:11602"/>
        <dbReference type="Rhea" id="RHEA-COMP:11603"/>
        <dbReference type="ChEBI" id="CHEBI:15378"/>
        <dbReference type="ChEBI" id="CHEBI:29999"/>
        <dbReference type="ChEBI" id="CHEBI:33019"/>
        <dbReference type="ChEBI" id="CHEBI:43474"/>
        <dbReference type="ChEBI" id="CHEBI:83421"/>
    </reaction>
</comment>
<keyword evidence="5" id="KW-0808">Transferase</keyword>
<evidence type="ECO:0000256" key="7">
    <source>
        <dbReference type="ARBA" id="ARBA00022777"/>
    </source>
</evidence>
<accession>A0A8A4U1U8</accession>
<evidence type="ECO:0000256" key="6">
    <source>
        <dbReference type="ARBA" id="ARBA00022741"/>
    </source>
</evidence>
<evidence type="ECO:0000256" key="3">
    <source>
        <dbReference type="ARBA" id="ARBA00011643"/>
    </source>
</evidence>
<evidence type="ECO:0000256" key="9">
    <source>
        <dbReference type="ARBA" id="ARBA00023268"/>
    </source>
</evidence>
<evidence type="ECO:0000313" key="14">
    <source>
        <dbReference type="Proteomes" id="UP000663929"/>
    </source>
</evidence>
<evidence type="ECO:0000256" key="5">
    <source>
        <dbReference type="ARBA" id="ARBA00022679"/>
    </source>
</evidence>
<dbReference type="Pfam" id="PF07475">
    <property type="entry name" value="Hpr_kinase_C"/>
    <property type="match status" value="1"/>
</dbReference>
<keyword evidence="14" id="KW-1185">Reference proteome</keyword>
<feature type="domain" description="HPr kinase/phosphorylase C-terminal" evidence="12">
    <location>
        <begin position="159"/>
        <end position="326"/>
    </location>
</feature>
<comment type="catalytic activity">
    <reaction evidence="1">
        <text>[HPr protein]-L-serine + ATP = [HPr protein]-O-phospho-L-serine + ADP + H(+)</text>
        <dbReference type="Rhea" id="RHEA:46600"/>
        <dbReference type="Rhea" id="RHEA-COMP:11602"/>
        <dbReference type="Rhea" id="RHEA-COMP:11603"/>
        <dbReference type="ChEBI" id="CHEBI:15378"/>
        <dbReference type="ChEBI" id="CHEBI:29999"/>
        <dbReference type="ChEBI" id="CHEBI:30616"/>
        <dbReference type="ChEBI" id="CHEBI:83421"/>
        <dbReference type="ChEBI" id="CHEBI:456216"/>
    </reaction>
</comment>
<evidence type="ECO:0000259" key="11">
    <source>
        <dbReference type="Pfam" id="PF02603"/>
    </source>
</evidence>
<evidence type="ECO:0000256" key="2">
    <source>
        <dbReference type="ARBA" id="ARBA00006883"/>
    </source>
</evidence>
<proteinExistence type="inferred from homology"/>
<dbReference type="Gene3D" id="3.40.1390.20">
    <property type="entry name" value="HprK N-terminal domain-like"/>
    <property type="match status" value="1"/>
</dbReference>
<dbReference type="CDD" id="cd01918">
    <property type="entry name" value="HprK_C"/>
    <property type="match status" value="1"/>
</dbReference>
<evidence type="ECO:0000256" key="8">
    <source>
        <dbReference type="ARBA" id="ARBA00022840"/>
    </source>
</evidence>
<reference evidence="13" key="1">
    <citation type="submission" date="2021-03" db="EMBL/GenBank/DDBJ databases">
        <title>Acanthopleuribacteraceae sp. M133.</title>
        <authorList>
            <person name="Wang G."/>
        </authorList>
    </citation>
    <scope>NUCLEOTIDE SEQUENCE</scope>
    <source>
        <strain evidence="13">M133</strain>
    </source>
</reference>
<dbReference type="NCBIfam" id="TIGR00679">
    <property type="entry name" value="hpr-ser"/>
    <property type="match status" value="1"/>
</dbReference>
<protein>
    <submittedName>
        <fullName evidence="13">HPr(Ser) kinase/phosphatase</fullName>
    </submittedName>
</protein>
<evidence type="ECO:0000256" key="4">
    <source>
        <dbReference type="ARBA" id="ARBA00022527"/>
    </source>
</evidence>
<dbReference type="RefSeq" id="WP_237382809.1">
    <property type="nucleotide sequence ID" value="NZ_CP071793.1"/>
</dbReference>
<dbReference type="PANTHER" id="PTHR30305">
    <property type="entry name" value="PROTEIN YJDM-RELATED"/>
    <property type="match status" value="1"/>
</dbReference>
<organism evidence="13 14">
    <name type="scientific">Sulfidibacter corallicola</name>
    <dbReference type="NCBI Taxonomy" id="2818388"/>
    <lineage>
        <taxon>Bacteria</taxon>
        <taxon>Pseudomonadati</taxon>
        <taxon>Acidobacteriota</taxon>
        <taxon>Holophagae</taxon>
        <taxon>Acanthopleuribacterales</taxon>
        <taxon>Acanthopleuribacteraceae</taxon>
        <taxon>Sulfidibacter</taxon>
    </lineage>
</organism>
<keyword evidence="8" id="KW-0067">ATP-binding</keyword>
<dbReference type="InterPro" id="IPR011126">
    <property type="entry name" value="Hpr_kin/Pase_Hpr_N"/>
</dbReference>
<evidence type="ECO:0000256" key="1">
    <source>
        <dbReference type="ARBA" id="ARBA00001120"/>
    </source>
</evidence>
<keyword evidence="6" id="KW-0547">Nucleotide-binding</keyword>
<dbReference type="SUPFAM" id="SSF53795">
    <property type="entry name" value="PEP carboxykinase-like"/>
    <property type="match status" value="1"/>
</dbReference>
<dbReference type="PANTHER" id="PTHR30305:SF1">
    <property type="entry name" value="HPR KINASE_PHOSPHORYLASE"/>
    <property type="match status" value="1"/>
</dbReference>
<dbReference type="GO" id="GO:0005524">
    <property type="term" value="F:ATP binding"/>
    <property type="evidence" value="ECO:0007669"/>
    <property type="project" value="UniProtKB-KW"/>
</dbReference>
<evidence type="ECO:0000256" key="10">
    <source>
        <dbReference type="ARBA" id="ARBA00047657"/>
    </source>
</evidence>
<comment type="subunit">
    <text evidence="3">Homohexamer.</text>
</comment>
<comment type="similarity">
    <text evidence="2">Belongs to the HPrK/P family.</text>
</comment>
<sequence length="336" mass="36920">MSTRDDREDDYWQVLSHSILERGKQCRRHLTVRALLEAEDHLDLVHFEQVGDLAREIRVPLIQRLGLALAGYCDDLEPGSLALLGNSEAAFLADHGHTMAPDRLAALLACQPAGLLLSRGIRPPSWFTAAFAQASIPVLQSQLGDRDLIVKLGRILVEALAPCISFHGNLLVISGLGVLILGKSGIGKSDDALDLIKKGHQLVADDVVQVFLNPEGRLCGRADELTRDHMDVRGLGIVNIVELFGIGSVLDQHPIDLVLYLETWDSKKNYDCFQANENLAILGVDRPVLRLPVAPGRNLENLIEIAVKHYLLKIKGYNAEKAIAARLDQLLNRDNG</sequence>
<feature type="domain" description="HPr(Ser) kinase/phosphorylase N-terminal" evidence="11">
    <location>
        <begin position="31"/>
        <end position="156"/>
    </location>
</feature>
<dbReference type="AlphaFoldDB" id="A0A8A4U1U8"/>
<dbReference type="Proteomes" id="UP000663929">
    <property type="component" value="Chromosome"/>
</dbReference>
<dbReference type="Pfam" id="PF02603">
    <property type="entry name" value="Hpr_kinase_N"/>
    <property type="match status" value="1"/>
</dbReference>
<dbReference type="InterPro" id="IPR028979">
    <property type="entry name" value="Ser_kin/Pase_Hpr-like_N_sf"/>
</dbReference>
<keyword evidence="9" id="KW-0511">Multifunctional enzyme</keyword>
<name>A0A8A4U1U8_SULCO</name>
<dbReference type="SUPFAM" id="SSF75138">
    <property type="entry name" value="HprK N-terminal domain-like"/>
    <property type="match status" value="1"/>
</dbReference>
<dbReference type="GO" id="GO:0000155">
    <property type="term" value="F:phosphorelay sensor kinase activity"/>
    <property type="evidence" value="ECO:0007669"/>
    <property type="project" value="InterPro"/>
</dbReference>
<keyword evidence="7 13" id="KW-0418">Kinase</keyword>
<dbReference type="Gene3D" id="3.40.50.300">
    <property type="entry name" value="P-loop containing nucleotide triphosphate hydrolases"/>
    <property type="match status" value="1"/>
</dbReference>
<dbReference type="EMBL" id="CP071793">
    <property type="protein sequence ID" value="QTD52705.1"/>
    <property type="molecule type" value="Genomic_DNA"/>
</dbReference>
<dbReference type="InterPro" id="IPR027417">
    <property type="entry name" value="P-loop_NTPase"/>
</dbReference>
<dbReference type="GO" id="GO:0004674">
    <property type="term" value="F:protein serine/threonine kinase activity"/>
    <property type="evidence" value="ECO:0007669"/>
    <property type="project" value="UniProtKB-KW"/>
</dbReference>
<dbReference type="GO" id="GO:0006109">
    <property type="term" value="P:regulation of carbohydrate metabolic process"/>
    <property type="evidence" value="ECO:0007669"/>
    <property type="project" value="InterPro"/>
</dbReference>
<dbReference type="KEGG" id="scor:J3U87_09535"/>
<gene>
    <name evidence="13" type="primary">hprK</name>
    <name evidence="13" type="ORF">J3U87_09535</name>
</gene>
<keyword evidence="4" id="KW-0723">Serine/threonine-protein kinase</keyword>
<evidence type="ECO:0000259" key="12">
    <source>
        <dbReference type="Pfam" id="PF07475"/>
    </source>
</evidence>